<keyword evidence="2" id="KW-0347">Helicase</keyword>
<keyword evidence="2" id="KW-0067">ATP-binding</keyword>
<keyword evidence="2" id="KW-0547">Nucleotide-binding</keyword>
<sequence>MKAFDQWVVWRYENKDGTKPTKVPYCPRWATKAAVDNPKTWGSFSDALQAMASGEVDGVGFVLTEDDPYGFIDLDNAWQRNEAGALIHEDPQGVHDRQVKIFNTFDSYAEKSPSGEGLHIIVKTPGVPNGRKRSSIEVYTSKRFMTMTGDVFHDAPIAERGEIFDVLWKELGGPAQKFNVMGDVEQRQTDDEVLNAATAAANGAKFLDLWQGDWQKHYPGQSQSEADFALVDIIAFYTQNRAQITRLFRQSALGVRDKAKRDDYINYMVNKSFDRQLPPLDIEGLLLHLRERIEAANGGGEGPPPPASNGAPIAAPGLVANAPNADASMTLPPPAVNGSIPVPPGLVGEIAQFIYDTAPRPVMEIALAGALAFVSGVAGRAYNVSGTGLNHYIMLIAPTGTGKEAIGSGINRLAEQIAWGPDGAHFTYMRQYIGPSQIGSGAGLLKWFERSKSFVTVLGEIGITLKRISHPNANSHEKQIMQVWLDLYNKSGAGDMLNPTAYSDKDKVGEPIPSPAFTMIGESVPEKFYEALDETMVSSGLLPRFTIMEYTGPRPPMNEAHRNVGATPGLLANCRAFLAKCHAINSAQSFKPMNVSFSVEARKLFDEFNDFADAQINSNNAEVVKQLWNRAHLKAMKLAAVVAVGLYWNGPVIDYNAAKWACDFVANDIARLLARFERGDVGSSVNGFNDKQCHNDVIRFINLMVRADAATAERKYKVPPALHAMGIIPWRSLAQGTHSRASFRNSRLGSTNALKATIQFMIDSGELRELGSKDKEKFGVTQRCFAVNDVSIIGDEWL</sequence>
<feature type="domain" description="NrS-1 polymerase-like HBD" evidence="1">
    <location>
        <begin position="223"/>
        <end position="271"/>
    </location>
</feature>
<dbReference type="Proteomes" id="UP000502416">
    <property type="component" value="Segment"/>
</dbReference>
<proteinExistence type="predicted"/>
<keyword evidence="3" id="KW-1185">Reference proteome</keyword>
<reference evidence="2 3" key="1">
    <citation type="submission" date="2019-11" db="EMBL/GenBank/DDBJ databases">
        <authorList>
            <person name="Hylling O."/>
            <person name="Hansen L.H."/>
            <person name="Johansen A."/>
        </authorList>
    </citation>
    <scope>NUCLEOTIDE SEQUENCE [LARGE SCALE GENOMIC DNA]</scope>
</reference>
<protein>
    <submittedName>
        <fullName evidence="2">DNA primase/helicase</fullName>
    </submittedName>
</protein>
<evidence type="ECO:0000313" key="3">
    <source>
        <dbReference type="Proteomes" id="UP000502416"/>
    </source>
</evidence>
<dbReference type="InterPro" id="IPR054468">
    <property type="entry name" value="NrSPol-like_HBD"/>
</dbReference>
<dbReference type="GeneID" id="79585662"/>
<accession>A0A6M3T8D7</accession>
<keyword evidence="2" id="KW-0378">Hydrolase</keyword>
<dbReference type="GO" id="GO:0004386">
    <property type="term" value="F:helicase activity"/>
    <property type="evidence" value="ECO:0007669"/>
    <property type="project" value="UniProtKB-KW"/>
</dbReference>
<organism evidence="2 3">
    <name type="scientific">Sphingomonas phage Lucius</name>
    <dbReference type="NCBI Taxonomy" id="2686313"/>
    <lineage>
        <taxon>Viruses</taxon>
        <taxon>Duplodnaviria</taxon>
        <taxon>Heunggongvirae</taxon>
        <taxon>Uroviricota</taxon>
        <taxon>Caudoviricetes</taxon>
        <taxon>Johnpaulvirinae</taxon>
        <taxon>Kharnvirus</taxon>
        <taxon>Kharnvirus lucius</taxon>
    </lineage>
</organism>
<name>A0A6M3T8D7_9CAUD</name>
<dbReference type="KEGG" id="vg:79585662"/>
<dbReference type="Pfam" id="PF22763">
    <property type="entry name" value="NrS1-1_pol-like_HBD"/>
    <property type="match status" value="1"/>
</dbReference>
<dbReference type="RefSeq" id="YP_010738295.1">
    <property type="nucleotide sequence ID" value="NC_073025.1"/>
</dbReference>
<evidence type="ECO:0000259" key="1">
    <source>
        <dbReference type="Pfam" id="PF22763"/>
    </source>
</evidence>
<dbReference type="EMBL" id="MN734438">
    <property type="protein sequence ID" value="QJD54474.1"/>
    <property type="molecule type" value="Genomic_DNA"/>
</dbReference>
<evidence type="ECO:0000313" key="2">
    <source>
        <dbReference type="EMBL" id="QJD54474.1"/>
    </source>
</evidence>